<dbReference type="AlphaFoldDB" id="A0AAQ3X5J1"/>
<evidence type="ECO:0000256" key="2">
    <source>
        <dbReference type="ARBA" id="ARBA00012552"/>
    </source>
</evidence>
<dbReference type="InterPro" id="IPR027417">
    <property type="entry name" value="P-loop_NTPase"/>
</dbReference>
<dbReference type="InterPro" id="IPR011545">
    <property type="entry name" value="DEAD/DEAH_box_helicase_dom"/>
</dbReference>
<dbReference type="EMBL" id="CP144751">
    <property type="protein sequence ID" value="WVZ85285.1"/>
    <property type="molecule type" value="Genomic_DNA"/>
</dbReference>
<proteinExistence type="inferred from homology"/>
<dbReference type="GO" id="GO:0016787">
    <property type="term" value="F:hydrolase activity"/>
    <property type="evidence" value="ECO:0007669"/>
    <property type="project" value="UniProtKB-KW"/>
</dbReference>
<gene>
    <name evidence="10" type="ORF">U9M48_032231</name>
</gene>
<dbReference type="InterPro" id="IPR014001">
    <property type="entry name" value="Helicase_ATP-bd"/>
</dbReference>
<feature type="region of interest" description="Disordered" evidence="8">
    <location>
        <begin position="20"/>
        <end position="40"/>
    </location>
</feature>
<keyword evidence="3" id="KW-0547">Nucleotide-binding</keyword>
<evidence type="ECO:0000256" key="1">
    <source>
        <dbReference type="ARBA" id="ARBA00008792"/>
    </source>
</evidence>
<dbReference type="GO" id="GO:0003723">
    <property type="term" value="F:RNA binding"/>
    <property type="evidence" value="ECO:0007669"/>
    <property type="project" value="TreeGrafter"/>
</dbReference>
<dbReference type="PROSITE" id="PS51192">
    <property type="entry name" value="HELICASE_ATP_BIND_1"/>
    <property type="match status" value="1"/>
</dbReference>
<evidence type="ECO:0000256" key="6">
    <source>
        <dbReference type="ARBA" id="ARBA00022840"/>
    </source>
</evidence>
<keyword evidence="5" id="KW-0347">Helicase</keyword>
<dbReference type="GO" id="GO:0005524">
    <property type="term" value="F:ATP binding"/>
    <property type="evidence" value="ECO:0007669"/>
    <property type="project" value="UniProtKB-KW"/>
</dbReference>
<evidence type="ECO:0000256" key="4">
    <source>
        <dbReference type="ARBA" id="ARBA00022801"/>
    </source>
</evidence>
<dbReference type="PANTHER" id="PTHR18934:SF99">
    <property type="entry name" value="ATP-DEPENDENT RNA HELICASE DHX37-RELATED"/>
    <property type="match status" value="1"/>
</dbReference>
<name>A0AAQ3X5J1_PASNO</name>
<organism evidence="10 11">
    <name type="scientific">Paspalum notatum var. saurae</name>
    <dbReference type="NCBI Taxonomy" id="547442"/>
    <lineage>
        <taxon>Eukaryota</taxon>
        <taxon>Viridiplantae</taxon>
        <taxon>Streptophyta</taxon>
        <taxon>Embryophyta</taxon>
        <taxon>Tracheophyta</taxon>
        <taxon>Spermatophyta</taxon>
        <taxon>Magnoliopsida</taxon>
        <taxon>Liliopsida</taxon>
        <taxon>Poales</taxon>
        <taxon>Poaceae</taxon>
        <taxon>PACMAD clade</taxon>
        <taxon>Panicoideae</taxon>
        <taxon>Andropogonodae</taxon>
        <taxon>Paspaleae</taxon>
        <taxon>Paspalinae</taxon>
        <taxon>Paspalum</taxon>
    </lineage>
</organism>
<keyword evidence="11" id="KW-1185">Reference proteome</keyword>
<comment type="similarity">
    <text evidence="1">Belongs to the DEAD box helicase family. DEAH subfamily.</text>
</comment>
<feature type="non-terminal residue" evidence="10">
    <location>
        <position position="1"/>
    </location>
</feature>
<feature type="domain" description="Helicase ATP-binding" evidence="9">
    <location>
        <begin position="306"/>
        <end position="492"/>
    </location>
</feature>
<dbReference type="EC" id="3.6.4.13" evidence="2"/>
<evidence type="ECO:0000256" key="7">
    <source>
        <dbReference type="ARBA" id="ARBA00047984"/>
    </source>
</evidence>
<dbReference type="FunFam" id="3.40.50.300:FF:000637">
    <property type="entry name" value="ATP-dependent RNA helicase DHX37/DHR1"/>
    <property type="match status" value="1"/>
</dbReference>
<feature type="region of interest" description="Disordered" evidence="8">
    <location>
        <begin position="595"/>
        <end position="621"/>
    </location>
</feature>
<protein>
    <recommendedName>
        <fullName evidence="2">RNA helicase</fullName>
        <ecNumber evidence="2">3.6.4.13</ecNumber>
    </recommendedName>
</protein>
<dbReference type="GO" id="GO:0000462">
    <property type="term" value="P:maturation of SSU-rRNA from tricistronic rRNA transcript (SSU-rRNA, 5.8S rRNA, LSU-rRNA)"/>
    <property type="evidence" value="ECO:0007669"/>
    <property type="project" value="TreeGrafter"/>
</dbReference>
<dbReference type="InterPro" id="IPR002464">
    <property type="entry name" value="DNA/RNA_helicase_DEAH_CS"/>
</dbReference>
<dbReference type="GO" id="GO:0003724">
    <property type="term" value="F:RNA helicase activity"/>
    <property type="evidence" value="ECO:0007669"/>
    <property type="project" value="UniProtKB-EC"/>
</dbReference>
<keyword evidence="6" id="KW-0067">ATP-binding</keyword>
<evidence type="ECO:0000313" key="10">
    <source>
        <dbReference type="EMBL" id="WVZ85285.1"/>
    </source>
</evidence>
<keyword evidence="4" id="KW-0378">Hydrolase</keyword>
<dbReference type="SUPFAM" id="SSF52540">
    <property type="entry name" value="P-loop containing nucleoside triphosphate hydrolases"/>
    <property type="match status" value="1"/>
</dbReference>
<accession>A0AAQ3X5J1</accession>
<comment type="catalytic activity">
    <reaction evidence="7">
        <text>ATP + H2O = ADP + phosphate + H(+)</text>
        <dbReference type="Rhea" id="RHEA:13065"/>
        <dbReference type="ChEBI" id="CHEBI:15377"/>
        <dbReference type="ChEBI" id="CHEBI:15378"/>
        <dbReference type="ChEBI" id="CHEBI:30616"/>
        <dbReference type="ChEBI" id="CHEBI:43474"/>
        <dbReference type="ChEBI" id="CHEBI:456216"/>
        <dbReference type="EC" id="3.6.4.13"/>
    </reaction>
</comment>
<dbReference type="Pfam" id="PF00270">
    <property type="entry name" value="DEAD"/>
    <property type="match status" value="1"/>
</dbReference>
<reference evidence="10 11" key="1">
    <citation type="submission" date="2024-02" db="EMBL/GenBank/DDBJ databases">
        <title>High-quality chromosome-scale genome assembly of Pensacola bahiagrass (Paspalum notatum Flugge var. saurae).</title>
        <authorList>
            <person name="Vega J.M."/>
            <person name="Podio M."/>
            <person name="Orjuela J."/>
            <person name="Siena L.A."/>
            <person name="Pessino S.C."/>
            <person name="Combes M.C."/>
            <person name="Mariac C."/>
            <person name="Albertini E."/>
            <person name="Pupilli F."/>
            <person name="Ortiz J.P.A."/>
            <person name="Leblanc O."/>
        </authorList>
    </citation>
    <scope>NUCLEOTIDE SEQUENCE [LARGE SCALE GENOMIC DNA]</scope>
    <source>
        <strain evidence="10">R1</strain>
        <tissue evidence="10">Leaf</tissue>
    </source>
</reference>
<evidence type="ECO:0000256" key="8">
    <source>
        <dbReference type="SAM" id="MobiDB-lite"/>
    </source>
</evidence>
<dbReference type="PANTHER" id="PTHR18934">
    <property type="entry name" value="ATP-DEPENDENT RNA HELICASE"/>
    <property type="match status" value="1"/>
</dbReference>
<dbReference type="Proteomes" id="UP001341281">
    <property type="component" value="Chromosome 07"/>
</dbReference>
<dbReference type="GO" id="GO:0005730">
    <property type="term" value="C:nucleolus"/>
    <property type="evidence" value="ECO:0007669"/>
    <property type="project" value="TreeGrafter"/>
</dbReference>
<evidence type="ECO:0000256" key="5">
    <source>
        <dbReference type="ARBA" id="ARBA00022806"/>
    </source>
</evidence>
<sequence length="690" mass="77421">VWGWGYCRRAVAGDLARSGLGSEGERRKLDPALNKQQPAQGSRTLQAASMDDSNALVLPCKRKNKAQGKAKNGKKNIQDPKISRSKLKKLQKLEEQKQMKLLQAKSIEILRNHQISFDEYSLLHASGTIGQAETLKEKLRQGAQFSIAGLVVPEELLLFKKDGHQRDSEDTEASEDVCPLKFVDPTDAKGCNRNLTGRSSNNGREDNAMKLVECEQTVDVGMSNPEPKTEGTYHLSDILANSTITSSVCEDIDLQMKYICTILDEELIHEEAECFNPPIVVPVSRPYEVEKVRKDLPIIMMEQEIMEAIYENPVIILCGETGCGKTTQVPQFLYEAGFGTSNRADRKGIIGISQPRRVAVLATARRVSYELGLKLGKEVGFQVRHDKMVDSNCSIKFMTDGILLREIQSDFLLKRYSVIILDEAHERSLSTDILIGMLSRVAKYRKRVWKLRLGLIDPKEVINQLKVVLMSATLQLKDFISNRGLFDVIPPALKVPVRQFPVTVHFSKRTHDDYLRSAYKKVMSIHKLLPRGGILVFVTGQQEVDYLYKKLQRASKQQADKKLEKVEGDESSSIPEVDKKKIYEAYDDMFSSYEEDEINEGSNVDSSDIDTESEMHTDSEDDFSYTYETKEENGPVLEFLKGAEGSSKMKASFRATSRGPGGPRVLANVDKSNNAMSLEESIPSVPCFSK</sequence>
<evidence type="ECO:0000259" key="9">
    <source>
        <dbReference type="PROSITE" id="PS51192"/>
    </source>
</evidence>
<dbReference type="SMART" id="SM00487">
    <property type="entry name" value="DEXDc"/>
    <property type="match status" value="1"/>
</dbReference>
<dbReference type="PROSITE" id="PS00690">
    <property type="entry name" value="DEAH_ATP_HELICASE"/>
    <property type="match status" value="1"/>
</dbReference>
<evidence type="ECO:0000256" key="3">
    <source>
        <dbReference type="ARBA" id="ARBA00022741"/>
    </source>
</evidence>
<evidence type="ECO:0000313" key="11">
    <source>
        <dbReference type="Proteomes" id="UP001341281"/>
    </source>
</evidence>
<dbReference type="Gene3D" id="3.40.50.300">
    <property type="entry name" value="P-loop containing nucleotide triphosphate hydrolases"/>
    <property type="match status" value="2"/>
</dbReference>